<evidence type="ECO:0000313" key="2">
    <source>
        <dbReference type="EMBL" id="OHV42222.1"/>
    </source>
</evidence>
<proteinExistence type="predicted"/>
<dbReference type="Pfam" id="PF02467">
    <property type="entry name" value="Whib"/>
    <property type="match status" value="1"/>
</dbReference>
<protein>
    <recommendedName>
        <fullName evidence="1">4Fe-4S Wbl-type domain-containing protein</fullName>
    </recommendedName>
</protein>
<sequence length="112" mass="12071">MTAPDLSWRRRGACAGDPDAMDAMFPEGVGVYVTNAYRTAAARWCHGCPVRLECLRYGVAAERTEAGRHGVWGGLSPVERANPELVATRLALLESQRARRRVVMAVGGEGGT</sequence>
<dbReference type="InterPro" id="IPR034768">
    <property type="entry name" value="4FE4S_WBL"/>
</dbReference>
<reference evidence="3" key="1">
    <citation type="submission" date="2016-07" db="EMBL/GenBank/DDBJ databases">
        <title>Frankia sp. NRRL B-16219 Genome sequencing.</title>
        <authorList>
            <person name="Ghodhbane-Gtari F."/>
            <person name="Swanson E."/>
            <person name="Gueddou A."/>
            <person name="Louati M."/>
            <person name="Nouioui I."/>
            <person name="Hezbri K."/>
            <person name="Abebe-Akele F."/>
            <person name="Simpson S."/>
            <person name="Morris K."/>
            <person name="Thomas K."/>
            <person name="Gtari M."/>
            <person name="Tisa L.S."/>
        </authorList>
    </citation>
    <scope>NUCLEOTIDE SEQUENCE [LARGE SCALE GENOMIC DNA]</scope>
    <source>
        <strain evidence="3">NRRL B-16219</strain>
    </source>
</reference>
<dbReference type="RefSeq" id="WP_071060243.1">
    <property type="nucleotide sequence ID" value="NZ_MAXA01000047.1"/>
</dbReference>
<evidence type="ECO:0000259" key="1">
    <source>
        <dbReference type="PROSITE" id="PS51674"/>
    </source>
</evidence>
<organism evidence="2 3">
    <name type="scientific">Parafrankia soli</name>
    <dbReference type="NCBI Taxonomy" id="2599596"/>
    <lineage>
        <taxon>Bacteria</taxon>
        <taxon>Bacillati</taxon>
        <taxon>Actinomycetota</taxon>
        <taxon>Actinomycetes</taxon>
        <taxon>Frankiales</taxon>
        <taxon>Frankiaceae</taxon>
        <taxon>Parafrankia</taxon>
    </lineage>
</organism>
<evidence type="ECO:0000313" key="3">
    <source>
        <dbReference type="Proteomes" id="UP000179769"/>
    </source>
</evidence>
<comment type="caution">
    <text evidence="2">The sequence shown here is derived from an EMBL/GenBank/DDBJ whole genome shotgun (WGS) entry which is preliminary data.</text>
</comment>
<keyword evidence="3" id="KW-1185">Reference proteome</keyword>
<dbReference type="EMBL" id="MAXA01000047">
    <property type="protein sequence ID" value="OHV42222.1"/>
    <property type="molecule type" value="Genomic_DNA"/>
</dbReference>
<name>A0A1S1RAD1_9ACTN</name>
<dbReference type="PROSITE" id="PS51674">
    <property type="entry name" value="4FE4S_WBL"/>
    <property type="match status" value="1"/>
</dbReference>
<dbReference type="AlphaFoldDB" id="A0A1S1RAD1"/>
<dbReference type="Proteomes" id="UP000179769">
    <property type="component" value="Unassembled WGS sequence"/>
</dbReference>
<accession>A0A1S1RAD1</accession>
<feature type="domain" description="4Fe-4S Wbl-type" evidence="1">
    <location>
        <begin position="13"/>
        <end position="82"/>
    </location>
</feature>
<gene>
    <name evidence="2" type="ORF">BBK14_11415</name>
</gene>